<sequence>MAGSGIEDLWETVYARNSVVHMMTVRAYARSLRAHFLTERALAGLLLESYLDNDALKTDLEICYMSLIQNTSTIEAAVNSSVVKDIQNQLELNLDDAESRGRTEKFNQSINHFL</sequence>
<accession>A0AAE1GJE8</accession>
<keyword evidence="2" id="KW-1185">Reference proteome</keyword>
<dbReference type="AlphaFoldDB" id="A0AAE1GJE8"/>
<proteinExistence type="predicted"/>
<protein>
    <submittedName>
        <fullName evidence="1">Uncharacterized protein</fullName>
    </submittedName>
</protein>
<gene>
    <name evidence="1" type="ORF">Pcinc_003179</name>
</gene>
<evidence type="ECO:0000313" key="2">
    <source>
        <dbReference type="Proteomes" id="UP001286313"/>
    </source>
</evidence>
<reference evidence="1" key="1">
    <citation type="submission" date="2023-10" db="EMBL/GenBank/DDBJ databases">
        <title>Genome assemblies of two species of porcelain crab, Petrolisthes cinctipes and Petrolisthes manimaculis (Anomura: Porcellanidae).</title>
        <authorList>
            <person name="Angst P."/>
        </authorList>
    </citation>
    <scope>NUCLEOTIDE SEQUENCE</scope>
    <source>
        <strain evidence="1">PB745_01</strain>
        <tissue evidence="1">Gill</tissue>
    </source>
</reference>
<evidence type="ECO:0000313" key="1">
    <source>
        <dbReference type="EMBL" id="KAK3893000.1"/>
    </source>
</evidence>
<comment type="caution">
    <text evidence="1">The sequence shown here is derived from an EMBL/GenBank/DDBJ whole genome shotgun (WGS) entry which is preliminary data.</text>
</comment>
<organism evidence="1 2">
    <name type="scientific">Petrolisthes cinctipes</name>
    <name type="common">Flat porcelain crab</name>
    <dbReference type="NCBI Taxonomy" id="88211"/>
    <lineage>
        <taxon>Eukaryota</taxon>
        <taxon>Metazoa</taxon>
        <taxon>Ecdysozoa</taxon>
        <taxon>Arthropoda</taxon>
        <taxon>Crustacea</taxon>
        <taxon>Multicrustacea</taxon>
        <taxon>Malacostraca</taxon>
        <taxon>Eumalacostraca</taxon>
        <taxon>Eucarida</taxon>
        <taxon>Decapoda</taxon>
        <taxon>Pleocyemata</taxon>
        <taxon>Anomura</taxon>
        <taxon>Galatheoidea</taxon>
        <taxon>Porcellanidae</taxon>
        <taxon>Petrolisthes</taxon>
    </lineage>
</organism>
<dbReference type="EMBL" id="JAWQEG010000237">
    <property type="protein sequence ID" value="KAK3893000.1"/>
    <property type="molecule type" value="Genomic_DNA"/>
</dbReference>
<dbReference type="Proteomes" id="UP001286313">
    <property type="component" value="Unassembled WGS sequence"/>
</dbReference>
<name>A0AAE1GJE8_PETCI</name>